<protein>
    <submittedName>
        <fullName evidence="2">Os01g0152951 protein</fullName>
    </submittedName>
</protein>
<name>A0A0P0UYN2_ORYSJ</name>
<dbReference type="AlphaFoldDB" id="A0A0P0UYN2"/>
<reference evidence="3" key="1">
    <citation type="journal article" date="2005" name="Nature">
        <title>The map-based sequence of the rice genome.</title>
        <authorList>
            <consortium name="International rice genome sequencing project (IRGSP)"/>
            <person name="Matsumoto T."/>
            <person name="Wu J."/>
            <person name="Kanamori H."/>
            <person name="Katayose Y."/>
            <person name="Fujisawa M."/>
            <person name="Namiki N."/>
            <person name="Mizuno H."/>
            <person name="Yamamoto K."/>
            <person name="Antonio B.A."/>
            <person name="Baba T."/>
            <person name="Sakata K."/>
            <person name="Nagamura Y."/>
            <person name="Aoki H."/>
            <person name="Arikawa K."/>
            <person name="Arita K."/>
            <person name="Bito T."/>
            <person name="Chiden Y."/>
            <person name="Fujitsuka N."/>
            <person name="Fukunaka R."/>
            <person name="Hamada M."/>
            <person name="Harada C."/>
            <person name="Hayashi A."/>
            <person name="Hijishita S."/>
            <person name="Honda M."/>
            <person name="Hosokawa S."/>
            <person name="Ichikawa Y."/>
            <person name="Idonuma A."/>
            <person name="Iijima M."/>
            <person name="Ikeda M."/>
            <person name="Ikeno M."/>
            <person name="Ito K."/>
            <person name="Ito S."/>
            <person name="Ito T."/>
            <person name="Ito Y."/>
            <person name="Ito Y."/>
            <person name="Iwabuchi A."/>
            <person name="Kamiya K."/>
            <person name="Karasawa W."/>
            <person name="Kurita K."/>
            <person name="Katagiri S."/>
            <person name="Kikuta A."/>
            <person name="Kobayashi H."/>
            <person name="Kobayashi N."/>
            <person name="Machita K."/>
            <person name="Maehara T."/>
            <person name="Masukawa M."/>
            <person name="Mizubayashi T."/>
            <person name="Mukai Y."/>
            <person name="Nagasaki H."/>
            <person name="Nagata Y."/>
            <person name="Naito S."/>
            <person name="Nakashima M."/>
            <person name="Nakama Y."/>
            <person name="Nakamichi Y."/>
            <person name="Nakamura M."/>
            <person name="Meguro A."/>
            <person name="Negishi M."/>
            <person name="Ohta I."/>
            <person name="Ohta T."/>
            <person name="Okamoto M."/>
            <person name="Ono N."/>
            <person name="Saji S."/>
            <person name="Sakaguchi M."/>
            <person name="Sakai K."/>
            <person name="Shibata M."/>
            <person name="Shimokawa T."/>
            <person name="Song J."/>
            <person name="Takazaki Y."/>
            <person name="Terasawa K."/>
            <person name="Tsugane M."/>
            <person name="Tsuji K."/>
            <person name="Ueda S."/>
            <person name="Waki K."/>
            <person name="Yamagata H."/>
            <person name="Yamamoto M."/>
            <person name="Yamamoto S."/>
            <person name="Yamane H."/>
            <person name="Yoshiki S."/>
            <person name="Yoshihara R."/>
            <person name="Yukawa K."/>
            <person name="Zhong H."/>
            <person name="Yano M."/>
            <person name="Yuan Q."/>
            <person name="Ouyang S."/>
            <person name="Liu J."/>
            <person name="Jones K.M."/>
            <person name="Gansberger K."/>
            <person name="Moffat K."/>
            <person name="Hill J."/>
            <person name="Bera J."/>
            <person name="Fadrosh D."/>
            <person name="Jin S."/>
            <person name="Johri S."/>
            <person name="Kim M."/>
            <person name="Overton L."/>
            <person name="Reardon M."/>
            <person name="Tsitrin T."/>
            <person name="Vuong H."/>
            <person name="Weaver B."/>
            <person name="Ciecko A."/>
            <person name="Tallon L."/>
            <person name="Jackson J."/>
            <person name="Pai G."/>
            <person name="Aken S.V."/>
            <person name="Utterback T."/>
            <person name="Reidmuller S."/>
            <person name="Feldblyum T."/>
            <person name="Hsiao J."/>
            <person name="Zismann V."/>
            <person name="Iobst S."/>
            <person name="de Vazeille A.R."/>
            <person name="Buell C.R."/>
            <person name="Ying K."/>
            <person name="Li Y."/>
            <person name="Lu T."/>
            <person name="Huang Y."/>
            <person name="Zhao Q."/>
            <person name="Feng Q."/>
            <person name="Zhang L."/>
            <person name="Zhu J."/>
            <person name="Weng Q."/>
            <person name="Mu J."/>
            <person name="Lu Y."/>
            <person name="Fan D."/>
            <person name="Liu Y."/>
            <person name="Guan J."/>
            <person name="Zhang Y."/>
            <person name="Yu S."/>
            <person name="Liu X."/>
            <person name="Zhang Y."/>
            <person name="Hong G."/>
            <person name="Han B."/>
            <person name="Choisne N."/>
            <person name="Demange N."/>
            <person name="Orjeda G."/>
            <person name="Samain S."/>
            <person name="Cattolico L."/>
            <person name="Pelletier E."/>
            <person name="Couloux A."/>
            <person name="Segurens B."/>
            <person name="Wincker P."/>
            <person name="D'Hont A."/>
            <person name="Scarpelli C."/>
            <person name="Weissenbach J."/>
            <person name="Salanoubat M."/>
            <person name="Quetier F."/>
            <person name="Yu Y."/>
            <person name="Kim H.R."/>
            <person name="Rambo T."/>
            <person name="Currie J."/>
            <person name="Collura K."/>
            <person name="Luo M."/>
            <person name="Yang T."/>
            <person name="Ammiraju J.S.S."/>
            <person name="Engler F."/>
            <person name="Soderlund C."/>
            <person name="Wing R.A."/>
            <person name="Palmer L.E."/>
            <person name="de la Bastide M."/>
            <person name="Spiegel L."/>
            <person name="Nascimento L."/>
            <person name="Zutavern T."/>
            <person name="O'Shaughnessy A."/>
            <person name="Dike S."/>
            <person name="Dedhia N."/>
            <person name="Preston R."/>
            <person name="Balija V."/>
            <person name="McCombie W.R."/>
            <person name="Chow T."/>
            <person name="Chen H."/>
            <person name="Chung M."/>
            <person name="Chen C."/>
            <person name="Shaw J."/>
            <person name="Wu H."/>
            <person name="Hsiao K."/>
            <person name="Chao Y."/>
            <person name="Chu M."/>
            <person name="Cheng C."/>
            <person name="Hour A."/>
            <person name="Lee P."/>
            <person name="Lin S."/>
            <person name="Lin Y."/>
            <person name="Liou J."/>
            <person name="Liu S."/>
            <person name="Hsing Y."/>
            <person name="Raghuvanshi S."/>
            <person name="Mohanty A."/>
            <person name="Bharti A.K."/>
            <person name="Gaur A."/>
            <person name="Gupta V."/>
            <person name="Kumar D."/>
            <person name="Ravi V."/>
            <person name="Vij S."/>
            <person name="Kapur A."/>
            <person name="Khurana P."/>
            <person name="Khurana P."/>
            <person name="Khurana J.P."/>
            <person name="Tyagi A.K."/>
            <person name="Gaikwad K."/>
            <person name="Singh A."/>
            <person name="Dalal V."/>
            <person name="Srivastava S."/>
            <person name="Dixit A."/>
            <person name="Pal A.K."/>
            <person name="Ghazi I.A."/>
            <person name="Yadav M."/>
            <person name="Pandit A."/>
            <person name="Bhargava A."/>
            <person name="Sureshbabu K."/>
            <person name="Batra K."/>
            <person name="Sharma T.R."/>
            <person name="Mohapatra T."/>
            <person name="Singh N.K."/>
            <person name="Messing J."/>
            <person name="Nelson A.B."/>
            <person name="Fuks G."/>
            <person name="Kavchok S."/>
            <person name="Keizer G."/>
            <person name="Linton E."/>
            <person name="Llaca V."/>
            <person name="Song R."/>
            <person name="Tanyolac B."/>
            <person name="Young S."/>
            <person name="Ho-Il K."/>
            <person name="Hahn J.H."/>
            <person name="Sangsakoo G."/>
            <person name="Vanavichit A."/>
            <person name="de Mattos Luiz.A.T."/>
            <person name="Zimmer P.D."/>
            <person name="Malone G."/>
            <person name="Dellagostin O."/>
            <person name="de Oliveira A.C."/>
            <person name="Bevan M."/>
            <person name="Bancroft I."/>
            <person name="Minx P."/>
            <person name="Cordum H."/>
            <person name="Wilson R."/>
            <person name="Cheng Z."/>
            <person name="Jin W."/>
            <person name="Jiang J."/>
            <person name="Leong S.A."/>
            <person name="Iwama H."/>
            <person name="Gojobori T."/>
            <person name="Itoh T."/>
            <person name="Niimura Y."/>
            <person name="Fujii Y."/>
            <person name="Habara T."/>
            <person name="Sakai H."/>
            <person name="Sato Y."/>
            <person name="Wilson G."/>
            <person name="Kumar K."/>
            <person name="McCouch S."/>
            <person name="Juretic N."/>
            <person name="Hoen D."/>
            <person name="Wright S."/>
            <person name="Bruskiewich R."/>
            <person name="Bureau T."/>
            <person name="Miyao A."/>
            <person name="Hirochika H."/>
            <person name="Nishikawa T."/>
            <person name="Kadowaki K."/>
            <person name="Sugiura M."/>
            <person name="Burr B."/>
            <person name="Sasaki T."/>
        </authorList>
    </citation>
    <scope>NUCLEOTIDE SEQUENCE [LARGE SCALE GENOMIC DNA]</scope>
    <source>
        <strain evidence="3">cv. Nipponbare</strain>
    </source>
</reference>
<evidence type="ECO:0000313" key="2">
    <source>
        <dbReference type="EMBL" id="BAS70447.1"/>
    </source>
</evidence>
<dbReference type="InParanoid" id="A0A0P0UYN2"/>
<gene>
    <name evidence="2" type="ordered locus">Os01g0152951</name>
    <name evidence="2" type="ORF">OSNPB_010152951</name>
</gene>
<dbReference type="PaxDb" id="39947-A0A0P0UYN2"/>
<dbReference type="Proteomes" id="UP000059680">
    <property type="component" value="Chromosome 1"/>
</dbReference>
<sequence>MTIREEASWAVIGPVSREEAQQSIRPKNEWPVFGNNSCAATTLYYKPATTESAAKILFKLLLPAGSNQLPNKASLDVSGRKSTKRVLKETRTLVRASEDRNGGGLTMRATGGSDDDGKAAVAGVSSGAPRPCQQLPYVKNYVTHFTDHRVWRTAHTVLCT</sequence>
<dbReference type="Gramene" id="Os01t0152951-00">
    <property type="protein sequence ID" value="Os01t0152951-00"/>
    <property type="gene ID" value="Os01g0152951"/>
</dbReference>
<keyword evidence="3" id="KW-1185">Reference proteome</keyword>
<reference evidence="2 3" key="3">
    <citation type="journal article" date="2013" name="Rice">
        <title>Improvement of the Oryza sativa Nipponbare reference genome using next generation sequence and optical map data.</title>
        <authorList>
            <person name="Kawahara Y."/>
            <person name="de la Bastide M."/>
            <person name="Hamilton J.P."/>
            <person name="Kanamori H."/>
            <person name="McCombie W.R."/>
            <person name="Ouyang S."/>
            <person name="Schwartz D.C."/>
            <person name="Tanaka T."/>
            <person name="Wu J."/>
            <person name="Zhou S."/>
            <person name="Childs K.L."/>
            <person name="Davidson R.M."/>
            <person name="Lin H."/>
            <person name="Quesada-Ocampo L."/>
            <person name="Vaillancourt B."/>
            <person name="Sakai H."/>
            <person name="Lee S.S."/>
            <person name="Kim J."/>
            <person name="Numa H."/>
            <person name="Itoh T."/>
            <person name="Buell C.R."/>
            <person name="Matsumoto T."/>
        </authorList>
    </citation>
    <scope>NUCLEOTIDE SEQUENCE [LARGE SCALE GENOMIC DNA]</scope>
    <source>
        <strain evidence="3">cv. Nipponbare</strain>
    </source>
</reference>
<organism evidence="2 3">
    <name type="scientific">Oryza sativa subsp. japonica</name>
    <name type="common">Rice</name>
    <dbReference type="NCBI Taxonomy" id="39947"/>
    <lineage>
        <taxon>Eukaryota</taxon>
        <taxon>Viridiplantae</taxon>
        <taxon>Streptophyta</taxon>
        <taxon>Embryophyta</taxon>
        <taxon>Tracheophyta</taxon>
        <taxon>Spermatophyta</taxon>
        <taxon>Magnoliopsida</taxon>
        <taxon>Liliopsida</taxon>
        <taxon>Poales</taxon>
        <taxon>Poaceae</taxon>
        <taxon>BOP clade</taxon>
        <taxon>Oryzoideae</taxon>
        <taxon>Oryzeae</taxon>
        <taxon>Oryzinae</taxon>
        <taxon>Oryza</taxon>
        <taxon>Oryza sativa</taxon>
    </lineage>
</organism>
<feature type="region of interest" description="Disordered" evidence="1">
    <location>
        <begin position="100"/>
        <end position="125"/>
    </location>
</feature>
<reference evidence="2 3" key="2">
    <citation type="journal article" date="2013" name="Plant Cell Physiol.">
        <title>Rice Annotation Project Database (RAP-DB): an integrative and interactive database for rice genomics.</title>
        <authorList>
            <person name="Sakai H."/>
            <person name="Lee S.S."/>
            <person name="Tanaka T."/>
            <person name="Numa H."/>
            <person name="Kim J."/>
            <person name="Kawahara Y."/>
            <person name="Wakimoto H."/>
            <person name="Yang C.C."/>
            <person name="Iwamoto M."/>
            <person name="Abe T."/>
            <person name="Yamada Y."/>
            <person name="Muto A."/>
            <person name="Inokuchi H."/>
            <person name="Ikemura T."/>
            <person name="Matsumoto T."/>
            <person name="Sasaki T."/>
            <person name="Itoh T."/>
        </authorList>
    </citation>
    <scope>NUCLEOTIDE SEQUENCE [LARGE SCALE GENOMIC DNA]</scope>
    <source>
        <strain evidence="3">cv. Nipponbare</strain>
    </source>
</reference>
<dbReference type="EMBL" id="AP014957">
    <property type="protein sequence ID" value="BAS70447.1"/>
    <property type="molecule type" value="Genomic_DNA"/>
</dbReference>
<evidence type="ECO:0000313" key="3">
    <source>
        <dbReference type="Proteomes" id="UP000059680"/>
    </source>
</evidence>
<evidence type="ECO:0000256" key="1">
    <source>
        <dbReference type="SAM" id="MobiDB-lite"/>
    </source>
</evidence>
<accession>A0A0P0UYN2</accession>
<proteinExistence type="predicted"/>